<evidence type="ECO:0000313" key="2">
    <source>
        <dbReference type="EMBL" id="ERL89381.1"/>
    </source>
</evidence>
<keyword evidence="1" id="KW-0732">Signal</keyword>
<organism evidence="2 3">
    <name type="scientific">Dendroctonus ponderosae</name>
    <name type="common">Mountain pine beetle</name>
    <dbReference type="NCBI Taxonomy" id="77166"/>
    <lineage>
        <taxon>Eukaryota</taxon>
        <taxon>Metazoa</taxon>
        <taxon>Ecdysozoa</taxon>
        <taxon>Arthropoda</taxon>
        <taxon>Hexapoda</taxon>
        <taxon>Insecta</taxon>
        <taxon>Pterygota</taxon>
        <taxon>Neoptera</taxon>
        <taxon>Endopterygota</taxon>
        <taxon>Coleoptera</taxon>
        <taxon>Polyphaga</taxon>
        <taxon>Cucujiformia</taxon>
        <taxon>Curculionidae</taxon>
        <taxon>Scolytinae</taxon>
        <taxon>Dendroctonus</taxon>
    </lineage>
</organism>
<proteinExistence type="predicted"/>
<gene>
    <name evidence="2" type="ORF">D910_06752</name>
</gene>
<reference evidence="2 3" key="1">
    <citation type="journal article" date="2013" name="Genome Biol.">
        <title>Draft genome of the mountain pine beetle, Dendroctonus ponderosae Hopkins, a major forest pest.</title>
        <authorList>
            <person name="Keeling C.I."/>
            <person name="Yuen M.M."/>
            <person name="Liao N.Y."/>
            <person name="Docking T.R."/>
            <person name="Chan S.K."/>
            <person name="Taylor G.A."/>
            <person name="Palmquist D.L."/>
            <person name="Jackman S.D."/>
            <person name="Nguyen A."/>
            <person name="Li M."/>
            <person name="Henderson H."/>
            <person name="Janes J.K."/>
            <person name="Zhao Y."/>
            <person name="Pandoh P."/>
            <person name="Moore R."/>
            <person name="Sperling F.A."/>
            <person name="Huber D.P."/>
            <person name="Birol I."/>
            <person name="Jones S.J."/>
            <person name="Bohlmann J."/>
        </authorList>
    </citation>
    <scope>NUCLEOTIDE SEQUENCE</scope>
</reference>
<feature type="signal peptide" evidence="1">
    <location>
        <begin position="1"/>
        <end position="21"/>
    </location>
</feature>
<feature type="chain" id="PRO_5004656122" evidence="1">
    <location>
        <begin position="22"/>
        <end position="92"/>
    </location>
</feature>
<sequence>MHKRAIVVFLGVCFLIGIGQGLPVASSDNVEKQEENANSNCIQTPWGCIDITDPSFRPRVHLEVVVPQDGSEFASQHAEIINLENSPDESVI</sequence>
<evidence type="ECO:0000256" key="1">
    <source>
        <dbReference type="SAM" id="SignalP"/>
    </source>
</evidence>
<dbReference type="Proteomes" id="UP000030742">
    <property type="component" value="Unassembled WGS sequence"/>
</dbReference>
<accession>U4UFN4</accession>
<name>U4UFN4_DENPD</name>
<protein>
    <submittedName>
        <fullName evidence="2">Uncharacterized protein</fullName>
    </submittedName>
</protein>
<dbReference type="AlphaFoldDB" id="U4UFN4"/>
<evidence type="ECO:0000313" key="3">
    <source>
        <dbReference type="Proteomes" id="UP000030742"/>
    </source>
</evidence>
<dbReference type="EMBL" id="KB632168">
    <property type="protein sequence ID" value="ERL89381.1"/>
    <property type="molecule type" value="Genomic_DNA"/>
</dbReference>